<evidence type="ECO:0000313" key="4">
    <source>
        <dbReference type="Proteomes" id="UP000030153"/>
    </source>
</evidence>
<evidence type="ECO:0000256" key="1">
    <source>
        <dbReference type="ARBA" id="ARBA00022603"/>
    </source>
</evidence>
<dbReference type="EMBL" id="AVBG01000003">
    <property type="protein sequence ID" value="KGP92029.1"/>
    <property type="molecule type" value="Genomic_DNA"/>
</dbReference>
<dbReference type="AlphaFoldDB" id="A0A0A2UVR3"/>
<dbReference type="PANTHER" id="PTHR43542">
    <property type="entry name" value="METHYLTRANSFERASE"/>
    <property type="match status" value="1"/>
</dbReference>
<accession>A0A0A2UVR3</accession>
<gene>
    <name evidence="3" type="ORF">N780_00045</name>
</gene>
<evidence type="ECO:0000256" key="2">
    <source>
        <dbReference type="ARBA" id="ARBA00022679"/>
    </source>
</evidence>
<proteinExistence type="predicted"/>
<dbReference type="Proteomes" id="UP000030153">
    <property type="component" value="Unassembled WGS sequence"/>
</dbReference>
<evidence type="ECO:0000313" key="3">
    <source>
        <dbReference type="EMBL" id="KGP92029.1"/>
    </source>
</evidence>
<name>A0A0A2UVR3_9BACI</name>
<dbReference type="GO" id="GO:0003676">
    <property type="term" value="F:nucleic acid binding"/>
    <property type="evidence" value="ECO:0007669"/>
    <property type="project" value="InterPro"/>
</dbReference>
<dbReference type="Pfam" id="PF03602">
    <property type="entry name" value="Cons_hypoth95"/>
    <property type="match status" value="1"/>
</dbReference>
<dbReference type="STRING" id="1385513.N780_00045"/>
<dbReference type="NCBIfam" id="TIGR00095">
    <property type="entry name" value="16S rRNA (guanine(966)-N(2))-methyltransferase RsmD"/>
    <property type="match status" value="1"/>
</dbReference>
<dbReference type="GO" id="GO:0031167">
    <property type="term" value="P:rRNA methylation"/>
    <property type="evidence" value="ECO:0007669"/>
    <property type="project" value="InterPro"/>
</dbReference>
<dbReference type="PIRSF" id="PIRSF004553">
    <property type="entry name" value="CHP00095"/>
    <property type="match status" value="1"/>
</dbReference>
<keyword evidence="1" id="KW-0489">Methyltransferase</keyword>
<comment type="caution">
    <text evidence="3">The sequence shown here is derived from an EMBL/GenBank/DDBJ whole genome shotgun (WGS) entry which is preliminary data.</text>
</comment>
<dbReference type="CDD" id="cd02440">
    <property type="entry name" value="AdoMet_MTases"/>
    <property type="match status" value="1"/>
</dbReference>
<reference evidence="3 4" key="1">
    <citation type="submission" date="2013-08" db="EMBL/GenBank/DDBJ databases">
        <title>Genome of Pontibacillus chungwhensis.</title>
        <authorList>
            <person name="Wang Q."/>
            <person name="Wang G."/>
        </authorList>
    </citation>
    <scope>NUCLEOTIDE SEQUENCE [LARGE SCALE GENOMIC DNA]</scope>
    <source>
        <strain evidence="3 4">BH030062</strain>
    </source>
</reference>
<sequence>MRVIAGEHKGRQLQPVPHRLTRPTTDKVKEALFQMIGPYFEGGVCLDLFAGSGGLGIESLSRGMDKSIFVDKHPKAIATIYENLKTLKLEEHAEVYKNDAYRAIKAAGKRGLCFDLVFLDPPYDKFSYQELIDSMLEHTVVHEGTTIVCEHSSEQSLPDTLGPFKRFRHETYSSIISISLYKQE</sequence>
<dbReference type="GO" id="GO:0008168">
    <property type="term" value="F:methyltransferase activity"/>
    <property type="evidence" value="ECO:0007669"/>
    <property type="project" value="UniProtKB-KW"/>
</dbReference>
<organism evidence="3 4">
    <name type="scientific">Pontibacillus chungwhensis BH030062</name>
    <dbReference type="NCBI Taxonomy" id="1385513"/>
    <lineage>
        <taxon>Bacteria</taxon>
        <taxon>Bacillati</taxon>
        <taxon>Bacillota</taxon>
        <taxon>Bacilli</taxon>
        <taxon>Bacillales</taxon>
        <taxon>Bacillaceae</taxon>
        <taxon>Pontibacillus</taxon>
    </lineage>
</organism>
<dbReference type="InterPro" id="IPR029063">
    <property type="entry name" value="SAM-dependent_MTases_sf"/>
</dbReference>
<evidence type="ECO:0008006" key="5">
    <source>
        <dbReference type="Google" id="ProtNLM"/>
    </source>
</evidence>
<keyword evidence="4" id="KW-1185">Reference proteome</keyword>
<dbReference type="eggNOG" id="COG0742">
    <property type="taxonomic scope" value="Bacteria"/>
</dbReference>
<keyword evidence="2" id="KW-0808">Transferase</keyword>
<dbReference type="PANTHER" id="PTHR43542:SF1">
    <property type="entry name" value="METHYLTRANSFERASE"/>
    <property type="match status" value="1"/>
</dbReference>
<dbReference type="PROSITE" id="PS00092">
    <property type="entry name" value="N6_MTASE"/>
    <property type="match status" value="1"/>
</dbReference>
<dbReference type="Gene3D" id="3.40.50.150">
    <property type="entry name" value="Vaccinia Virus protein VP39"/>
    <property type="match status" value="1"/>
</dbReference>
<dbReference type="SUPFAM" id="SSF53335">
    <property type="entry name" value="S-adenosyl-L-methionine-dependent methyltransferases"/>
    <property type="match status" value="1"/>
</dbReference>
<dbReference type="InterPro" id="IPR002052">
    <property type="entry name" value="DNA_methylase_N6_adenine_CS"/>
</dbReference>
<dbReference type="InterPro" id="IPR004398">
    <property type="entry name" value="RNA_MeTrfase_RsmD"/>
</dbReference>
<protein>
    <recommendedName>
        <fullName evidence="5">DNA methyltransferase</fullName>
    </recommendedName>
</protein>